<feature type="transmembrane region" description="Helical" evidence="1">
    <location>
        <begin position="159"/>
        <end position="180"/>
    </location>
</feature>
<dbReference type="EMBL" id="JAGGMV010000001">
    <property type="protein sequence ID" value="MBP2200810.1"/>
    <property type="molecule type" value="Genomic_DNA"/>
</dbReference>
<reference evidence="2" key="1">
    <citation type="submission" date="2021-03" db="EMBL/GenBank/DDBJ databases">
        <title>Genomic Encyclopedia of Type Strains, Phase IV (KMG-V): Genome sequencing to study the core and pangenomes of soil and plant-associated prokaryotes.</title>
        <authorList>
            <person name="Whitman W."/>
        </authorList>
    </citation>
    <scope>NUCLEOTIDE SEQUENCE</scope>
    <source>
        <strain evidence="2">C4</strain>
    </source>
</reference>
<dbReference type="Proteomes" id="UP000740329">
    <property type="component" value="Unassembled WGS sequence"/>
</dbReference>
<evidence type="ECO:0000313" key="2">
    <source>
        <dbReference type="EMBL" id="MBP2200810.1"/>
    </source>
</evidence>
<dbReference type="Pfam" id="PF13197">
    <property type="entry name" value="DUF4013"/>
    <property type="match status" value="1"/>
</dbReference>
<evidence type="ECO:0000313" key="3">
    <source>
        <dbReference type="Proteomes" id="UP000740329"/>
    </source>
</evidence>
<sequence>MGFGDDYIINPLKYALSNIKALLIFAILEFIPLAMFLIMLVAIVTPFSQSAFDMGQMSPESLIMLMFSLGVGFVIFLFIGIIIDLIVSIFLNGYIMKILSTTINGEQKLPEWENWKELFYKGFVFFIGTVILNLVFFFINMGFGIIDYMSVFFFSYSDIGIFALFVSIIVFFFKLVLSIIQAIYTPLALSNYAYTEEFKGFFEVKKIFKMMSLNWLAVLIVAVIVVLIIELPLYALIVFAIIFGIITESVTLAVVLGIVGILYASITLPLVSIYMYRCYGTYYKKTNEELEYCDLKE</sequence>
<keyword evidence="1" id="KW-0812">Transmembrane</keyword>
<name>A0A8J7RZS4_METVO</name>
<dbReference type="AlphaFoldDB" id="A0A8J7RZS4"/>
<feature type="transmembrane region" description="Helical" evidence="1">
    <location>
        <begin position="63"/>
        <end position="91"/>
    </location>
</feature>
<dbReference type="RefSeq" id="WP_209590182.1">
    <property type="nucleotide sequence ID" value="NZ_JAGGMV010000001.1"/>
</dbReference>
<feature type="transmembrane region" description="Helical" evidence="1">
    <location>
        <begin position="21"/>
        <end position="43"/>
    </location>
</feature>
<gene>
    <name evidence="2" type="ORF">J3E07_000208</name>
</gene>
<protein>
    <submittedName>
        <fullName evidence="2">Uncharacterized protein</fullName>
    </submittedName>
</protein>
<feature type="transmembrane region" description="Helical" evidence="1">
    <location>
        <begin position="252"/>
        <end position="276"/>
    </location>
</feature>
<comment type="caution">
    <text evidence="2">The sequence shown here is derived from an EMBL/GenBank/DDBJ whole genome shotgun (WGS) entry which is preliminary data.</text>
</comment>
<keyword evidence="1" id="KW-0472">Membrane</keyword>
<dbReference type="InterPro" id="IPR025098">
    <property type="entry name" value="DUF4013"/>
</dbReference>
<feature type="transmembrane region" description="Helical" evidence="1">
    <location>
        <begin position="118"/>
        <end position="139"/>
    </location>
</feature>
<organism evidence="2 3">
    <name type="scientific">Methanococcus voltae</name>
    <dbReference type="NCBI Taxonomy" id="2188"/>
    <lineage>
        <taxon>Archaea</taxon>
        <taxon>Methanobacteriati</taxon>
        <taxon>Methanobacteriota</taxon>
        <taxon>Methanomada group</taxon>
        <taxon>Methanococci</taxon>
        <taxon>Methanococcales</taxon>
        <taxon>Methanococcaceae</taxon>
        <taxon>Methanococcus</taxon>
    </lineage>
</organism>
<keyword evidence="1" id="KW-1133">Transmembrane helix</keyword>
<evidence type="ECO:0000256" key="1">
    <source>
        <dbReference type="SAM" id="Phobius"/>
    </source>
</evidence>
<accession>A0A8J7RZS4</accession>
<feature type="transmembrane region" description="Helical" evidence="1">
    <location>
        <begin position="215"/>
        <end position="246"/>
    </location>
</feature>
<proteinExistence type="predicted"/>